<proteinExistence type="predicted"/>
<protein>
    <submittedName>
        <fullName evidence="1">Uncharacterized protein</fullName>
    </submittedName>
</protein>
<evidence type="ECO:0000313" key="1">
    <source>
        <dbReference type="EMBL" id="OGE38194.1"/>
    </source>
</evidence>
<dbReference type="AlphaFoldDB" id="A0A1F5KBK4"/>
<reference evidence="1 2" key="1">
    <citation type="journal article" date="2016" name="Nat. Commun.">
        <title>Thousands of microbial genomes shed light on interconnected biogeochemical processes in an aquifer system.</title>
        <authorList>
            <person name="Anantharaman K."/>
            <person name="Brown C.T."/>
            <person name="Hug L.A."/>
            <person name="Sharon I."/>
            <person name="Castelle C.J."/>
            <person name="Probst A.J."/>
            <person name="Thomas B.C."/>
            <person name="Singh A."/>
            <person name="Wilkins M.J."/>
            <person name="Karaoz U."/>
            <person name="Brodie E.L."/>
            <person name="Williams K.H."/>
            <person name="Hubbard S.S."/>
            <person name="Banfield J.F."/>
        </authorList>
    </citation>
    <scope>NUCLEOTIDE SEQUENCE [LARGE SCALE GENOMIC DNA]</scope>
</reference>
<name>A0A1F5KBK4_9BACT</name>
<sequence>MKDREHNSSDLNKIGRSFAVIGLFLSGCGPSFQELRKDPILTNPPTSLRTDHYHIDRISPHVFKAVGEGMFSWNFEETRDVAAQYLINKCKVEAVIPGGWSIREKLVIVEDANCLSEVKW</sequence>
<organism evidence="1 2">
    <name type="scientific">Candidatus Daviesbacteria bacterium RIFCSPHIGHO2_12_FULL_37_11</name>
    <dbReference type="NCBI Taxonomy" id="1797777"/>
    <lineage>
        <taxon>Bacteria</taxon>
        <taxon>Candidatus Daviesiibacteriota</taxon>
    </lineage>
</organism>
<dbReference type="EMBL" id="MFDE01000026">
    <property type="protein sequence ID" value="OGE38194.1"/>
    <property type="molecule type" value="Genomic_DNA"/>
</dbReference>
<gene>
    <name evidence="1" type="ORF">A3F00_03745</name>
</gene>
<evidence type="ECO:0000313" key="2">
    <source>
        <dbReference type="Proteomes" id="UP000176527"/>
    </source>
</evidence>
<accession>A0A1F5KBK4</accession>
<comment type="caution">
    <text evidence="1">The sequence shown here is derived from an EMBL/GenBank/DDBJ whole genome shotgun (WGS) entry which is preliminary data.</text>
</comment>
<dbReference type="Proteomes" id="UP000176527">
    <property type="component" value="Unassembled WGS sequence"/>
</dbReference>
<dbReference type="PROSITE" id="PS51257">
    <property type="entry name" value="PROKAR_LIPOPROTEIN"/>
    <property type="match status" value="1"/>
</dbReference>